<proteinExistence type="predicted"/>
<reference evidence="1" key="1">
    <citation type="submission" date="2023-01" db="EMBL/GenBank/DDBJ databases">
        <authorList>
            <person name="Van Ghelder C."/>
            <person name="Rancurel C."/>
        </authorList>
    </citation>
    <scope>NUCLEOTIDE SEQUENCE</scope>
    <source>
        <strain evidence="1">CNCM I-4278</strain>
    </source>
</reference>
<dbReference type="EMBL" id="CAOQHR010000007">
    <property type="protein sequence ID" value="CAI6337744.1"/>
    <property type="molecule type" value="Genomic_DNA"/>
</dbReference>
<gene>
    <name evidence="1" type="ORF">PDIGIT_LOCUS10859</name>
</gene>
<evidence type="ECO:0000313" key="1">
    <source>
        <dbReference type="EMBL" id="CAI6337744.1"/>
    </source>
</evidence>
<name>A0A9W4XMU3_9PLEO</name>
<accession>A0A9W4XMU3</accession>
<dbReference type="AlphaFoldDB" id="A0A9W4XMU3"/>
<keyword evidence="2" id="KW-1185">Reference proteome</keyword>
<comment type="caution">
    <text evidence="1">The sequence shown here is derived from an EMBL/GenBank/DDBJ whole genome shotgun (WGS) entry which is preliminary data.</text>
</comment>
<protein>
    <submittedName>
        <fullName evidence="1">Uncharacterized protein</fullName>
    </submittedName>
</protein>
<dbReference type="Proteomes" id="UP001152607">
    <property type="component" value="Unassembled WGS sequence"/>
</dbReference>
<sequence length="68" mass="7590">MPIRHISSVTHPLAQPPPFLQVPAHQDPSRTAPSIPIEFWSALAACPAPRLPNGKSYLRLCLRLRLRT</sequence>
<organism evidence="1 2">
    <name type="scientific">Periconia digitata</name>
    <dbReference type="NCBI Taxonomy" id="1303443"/>
    <lineage>
        <taxon>Eukaryota</taxon>
        <taxon>Fungi</taxon>
        <taxon>Dikarya</taxon>
        <taxon>Ascomycota</taxon>
        <taxon>Pezizomycotina</taxon>
        <taxon>Dothideomycetes</taxon>
        <taxon>Pleosporomycetidae</taxon>
        <taxon>Pleosporales</taxon>
        <taxon>Massarineae</taxon>
        <taxon>Periconiaceae</taxon>
        <taxon>Periconia</taxon>
    </lineage>
</organism>
<evidence type="ECO:0000313" key="2">
    <source>
        <dbReference type="Proteomes" id="UP001152607"/>
    </source>
</evidence>